<dbReference type="InterPro" id="IPR000223">
    <property type="entry name" value="Pept_S26A_signal_pept_1"/>
</dbReference>
<gene>
    <name evidence="8" type="primary">lepB</name>
    <name evidence="8" type="ORF">ACFOX3_03110</name>
</gene>
<dbReference type="EC" id="3.4.21.89" evidence="3 6"/>
<dbReference type="EMBL" id="JBHSCX010000003">
    <property type="protein sequence ID" value="MFC4361274.1"/>
    <property type="molecule type" value="Genomic_DNA"/>
</dbReference>
<evidence type="ECO:0000256" key="5">
    <source>
        <dbReference type="ARBA" id="ARBA00022801"/>
    </source>
</evidence>
<keyword evidence="9" id="KW-1185">Reference proteome</keyword>
<comment type="similarity">
    <text evidence="2 6">Belongs to the peptidase S26 family.</text>
</comment>
<dbReference type="GO" id="GO:0009003">
    <property type="term" value="F:signal peptidase activity"/>
    <property type="evidence" value="ECO:0007669"/>
    <property type="project" value="UniProtKB-EC"/>
</dbReference>
<feature type="domain" description="Peptidase S26" evidence="7">
    <location>
        <begin position="17"/>
        <end position="196"/>
    </location>
</feature>
<dbReference type="PANTHER" id="PTHR43390:SF1">
    <property type="entry name" value="CHLOROPLAST PROCESSING PEPTIDASE"/>
    <property type="match status" value="1"/>
</dbReference>
<accession>A0ABV8V142</accession>
<dbReference type="RefSeq" id="WP_290259995.1">
    <property type="nucleotide sequence ID" value="NZ_JAUFQG010000004.1"/>
</dbReference>
<dbReference type="Proteomes" id="UP001595840">
    <property type="component" value="Unassembled WGS sequence"/>
</dbReference>
<dbReference type="PROSITE" id="PS00760">
    <property type="entry name" value="SPASE_I_2"/>
    <property type="match status" value="1"/>
</dbReference>
<dbReference type="Pfam" id="PF10502">
    <property type="entry name" value="Peptidase_S26"/>
    <property type="match status" value="1"/>
</dbReference>
<dbReference type="CDD" id="cd06530">
    <property type="entry name" value="S26_SPase_I"/>
    <property type="match status" value="1"/>
</dbReference>
<evidence type="ECO:0000256" key="3">
    <source>
        <dbReference type="ARBA" id="ARBA00013208"/>
    </source>
</evidence>
<dbReference type="InterPro" id="IPR019757">
    <property type="entry name" value="Pept_S26A_signal_pept_1_Lys-AS"/>
</dbReference>
<evidence type="ECO:0000256" key="6">
    <source>
        <dbReference type="RuleBase" id="RU362042"/>
    </source>
</evidence>
<dbReference type="SUPFAM" id="SSF51306">
    <property type="entry name" value="LexA/Signal peptidase"/>
    <property type="match status" value="1"/>
</dbReference>
<evidence type="ECO:0000256" key="1">
    <source>
        <dbReference type="ARBA" id="ARBA00000677"/>
    </source>
</evidence>
<evidence type="ECO:0000313" key="9">
    <source>
        <dbReference type="Proteomes" id="UP001595840"/>
    </source>
</evidence>
<keyword evidence="5 6" id="KW-0378">Hydrolase</keyword>
<keyword evidence="6" id="KW-0645">Protease</keyword>
<dbReference type="NCBIfam" id="TIGR02227">
    <property type="entry name" value="sigpep_I_bact"/>
    <property type="match status" value="1"/>
</dbReference>
<sequence length="217" mass="24580">MATQSIKQLWRENRGLILFLALMFVFRSTFADWNSVPTGSMLPTIVEGDRILVNKMAYDIRLPFIQLPLIKLGDPEHGDIIVFESSKADKRLVKRVIGLPGDTVGLRDNQLFINGEKIPLLAVTETAQSRLYQEALFAHQHLIQLAKKPSPLASFATVKVPKNSYLALGDNRDNSADSRVIGFVPRREIIGRTRQVVLSFDPDNHYFPRKDRLLKTL</sequence>
<comment type="catalytic activity">
    <reaction evidence="1 6">
        <text>Cleavage of hydrophobic, N-terminal signal or leader sequences from secreted and periplasmic proteins.</text>
        <dbReference type="EC" id="3.4.21.89"/>
    </reaction>
</comment>
<dbReference type="Gene3D" id="2.10.109.10">
    <property type="entry name" value="Umud Fragment, subunit A"/>
    <property type="match status" value="1"/>
</dbReference>
<protein>
    <recommendedName>
        <fullName evidence="4 6">Signal peptidase I</fullName>
        <ecNumber evidence="3 6">3.4.21.89</ecNumber>
    </recommendedName>
</protein>
<dbReference type="InterPro" id="IPR036286">
    <property type="entry name" value="LexA/Signal_pep-like_sf"/>
</dbReference>
<dbReference type="PANTHER" id="PTHR43390">
    <property type="entry name" value="SIGNAL PEPTIDASE I"/>
    <property type="match status" value="1"/>
</dbReference>
<dbReference type="InterPro" id="IPR019533">
    <property type="entry name" value="Peptidase_S26"/>
</dbReference>
<comment type="caution">
    <text evidence="8">The sequence shown here is derived from an EMBL/GenBank/DDBJ whole genome shotgun (WGS) entry which is preliminary data.</text>
</comment>
<dbReference type="PRINTS" id="PR00727">
    <property type="entry name" value="LEADERPTASE"/>
</dbReference>
<evidence type="ECO:0000256" key="4">
    <source>
        <dbReference type="ARBA" id="ARBA00019232"/>
    </source>
</evidence>
<proteinExistence type="inferred from homology"/>
<evidence type="ECO:0000256" key="2">
    <source>
        <dbReference type="ARBA" id="ARBA00009370"/>
    </source>
</evidence>
<name>A0ABV8V142_9GAMM</name>
<evidence type="ECO:0000313" key="8">
    <source>
        <dbReference type="EMBL" id="MFC4361274.1"/>
    </source>
</evidence>
<reference evidence="9" key="1">
    <citation type="journal article" date="2019" name="Int. J. Syst. Evol. Microbiol.">
        <title>The Global Catalogue of Microorganisms (GCM) 10K type strain sequencing project: providing services to taxonomists for standard genome sequencing and annotation.</title>
        <authorList>
            <consortium name="The Broad Institute Genomics Platform"/>
            <consortium name="The Broad Institute Genome Sequencing Center for Infectious Disease"/>
            <person name="Wu L."/>
            <person name="Ma J."/>
        </authorList>
    </citation>
    <scope>NUCLEOTIDE SEQUENCE [LARGE SCALE GENOMIC DNA]</scope>
    <source>
        <strain evidence="9">CECT 8570</strain>
    </source>
</reference>
<evidence type="ECO:0000259" key="7">
    <source>
        <dbReference type="Pfam" id="PF10502"/>
    </source>
</evidence>
<comment type="subcellular location">
    <subcellularLocation>
        <location evidence="6">Membrane</location>
        <topology evidence="6">Multi-pass membrane protein</topology>
    </subcellularLocation>
</comment>
<organism evidence="8 9">
    <name type="scientific">Simiduia curdlanivorans</name>
    <dbReference type="NCBI Taxonomy" id="1492769"/>
    <lineage>
        <taxon>Bacteria</taxon>
        <taxon>Pseudomonadati</taxon>
        <taxon>Pseudomonadota</taxon>
        <taxon>Gammaproteobacteria</taxon>
        <taxon>Cellvibrionales</taxon>
        <taxon>Cellvibrionaceae</taxon>
        <taxon>Simiduia</taxon>
    </lineage>
</organism>